<dbReference type="Gene3D" id="1.10.238.160">
    <property type="match status" value="1"/>
</dbReference>
<protein>
    <submittedName>
        <fullName evidence="1">AlpA family phage regulatory protein</fullName>
    </submittedName>
</protein>
<dbReference type="EMBL" id="QDKK01000001">
    <property type="protein sequence ID" value="PWC25848.1"/>
    <property type="molecule type" value="Genomic_DNA"/>
</dbReference>
<name>A0A2U1UW27_9GAMM</name>
<reference evidence="2 4" key="2">
    <citation type="submission" date="2018-11" db="EMBL/GenBank/DDBJ databases">
        <title>Genome sequences of Brenneria nigrifluens and Brenneria rubrifaciens.</title>
        <authorList>
            <person name="Poret-Peterson A.T."/>
            <person name="McClean A.E."/>
            <person name="Kluepfel D.A."/>
        </authorList>
    </citation>
    <scope>NUCLEOTIDE SEQUENCE [LARGE SCALE GENOMIC DNA]</scope>
    <source>
        <strain evidence="2 4">ATCC 13028</strain>
    </source>
</reference>
<reference evidence="1 3" key="1">
    <citation type="submission" date="2018-04" db="EMBL/GenBank/DDBJ databases">
        <title>Brenneria corticis sp.nov.</title>
        <authorList>
            <person name="Li Y."/>
        </authorList>
    </citation>
    <scope>NUCLEOTIDE SEQUENCE [LARGE SCALE GENOMIC DNA]</scope>
    <source>
        <strain evidence="1 3">LMG 2694</strain>
    </source>
</reference>
<proteinExistence type="predicted"/>
<dbReference type="EMBL" id="CP034036">
    <property type="protein sequence ID" value="QCR05768.1"/>
    <property type="molecule type" value="Genomic_DNA"/>
</dbReference>
<dbReference type="InterPro" id="IPR010260">
    <property type="entry name" value="AlpA"/>
</dbReference>
<keyword evidence="4" id="KW-1185">Reference proteome</keyword>
<organism evidence="1 3">
    <name type="scientific">Brenneria nigrifluens DSM 30175 = ATCC 13028</name>
    <dbReference type="NCBI Taxonomy" id="1121120"/>
    <lineage>
        <taxon>Bacteria</taxon>
        <taxon>Pseudomonadati</taxon>
        <taxon>Pseudomonadota</taxon>
        <taxon>Gammaproteobacteria</taxon>
        <taxon>Enterobacterales</taxon>
        <taxon>Pectobacteriaceae</taxon>
        <taxon>Brenneria</taxon>
    </lineage>
</organism>
<sequence length="64" mass="7277">MNSCKLINLKTVLDIYPVSRASLYRQIKAGKFPEPVQIGARRVAWRLKEVEAHISELQKVALAK</sequence>
<gene>
    <name evidence="1" type="ORF">DDT54_00495</name>
    <name evidence="2" type="ORF">EH206_17220</name>
</gene>
<evidence type="ECO:0000313" key="2">
    <source>
        <dbReference type="EMBL" id="QCR05768.1"/>
    </source>
</evidence>
<evidence type="ECO:0000313" key="1">
    <source>
        <dbReference type="EMBL" id="PWC25848.1"/>
    </source>
</evidence>
<dbReference type="Proteomes" id="UP000303847">
    <property type="component" value="Chromosome"/>
</dbReference>
<evidence type="ECO:0000313" key="3">
    <source>
        <dbReference type="Proteomes" id="UP000295985"/>
    </source>
</evidence>
<dbReference type="Proteomes" id="UP000295985">
    <property type="component" value="Unassembled WGS sequence"/>
</dbReference>
<dbReference type="AlphaFoldDB" id="A0A2U1UW27"/>
<dbReference type="Pfam" id="PF05930">
    <property type="entry name" value="Phage_AlpA"/>
    <property type="match status" value="1"/>
</dbReference>
<accession>A0A2U1UW27</accession>
<dbReference type="RefSeq" id="WP_009114095.1">
    <property type="nucleotide sequence ID" value="NZ_CP034036.1"/>
</dbReference>
<evidence type="ECO:0000313" key="4">
    <source>
        <dbReference type="Proteomes" id="UP000303847"/>
    </source>
</evidence>
<dbReference type="OrthoDB" id="5986966at2"/>